<dbReference type="EMBL" id="PDCR01000030">
    <property type="protein sequence ID" value="PEG52488.1"/>
    <property type="molecule type" value="Genomic_DNA"/>
</dbReference>
<dbReference type="SUPFAM" id="SSF53850">
    <property type="entry name" value="Periplasmic binding protein-like II"/>
    <property type="match status" value="1"/>
</dbReference>
<comment type="similarity">
    <text evidence="1">Belongs to the bacterial solute-binding protein SsuA/TauA family.</text>
</comment>
<dbReference type="RefSeq" id="WP_073855479.1">
    <property type="nucleotide sequence ID" value="NZ_BAAATC010000015.1"/>
</dbReference>
<evidence type="ECO:0000256" key="2">
    <source>
        <dbReference type="SAM" id="SignalP"/>
    </source>
</evidence>
<feature type="domain" description="Solute-binding protein family 3/N-terminal" evidence="3">
    <location>
        <begin position="46"/>
        <end position="269"/>
    </location>
</feature>
<dbReference type="AlphaFoldDB" id="A0A1Q4HHG3"/>
<dbReference type="SMART" id="SM00062">
    <property type="entry name" value="PBPb"/>
    <property type="match status" value="1"/>
</dbReference>
<gene>
    <name evidence="4" type="ORF">CRI78_20840</name>
</gene>
<dbReference type="Proteomes" id="UP000220340">
    <property type="component" value="Unassembled WGS sequence"/>
</dbReference>
<dbReference type="InterPro" id="IPR015168">
    <property type="entry name" value="SsuA/THI5"/>
</dbReference>
<evidence type="ECO:0000313" key="5">
    <source>
        <dbReference type="Proteomes" id="UP000220340"/>
    </source>
</evidence>
<dbReference type="Gene3D" id="3.40.190.10">
    <property type="entry name" value="Periplasmic binding protein-like II"/>
    <property type="match status" value="2"/>
</dbReference>
<dbReference type="STRING" id="1801.BRW64_06985"/>
<protein>
    <recommendedName>
        <fullName evidence="3">Solute-binding protein family 3/N-terminal domain-containing protein</fullName>
    </recommendedName>
</protein>
<keyword evidence="2" id="KW-0732">Signal</keyword>
<dbReference type="OrthoDB" id="506623at2"/>
<evidence type="ECO:0000256" key="1">
    <source>
        <dbReference type="ARBA" id="ARBA00010742"/>
    </source>
</evidence>
<accession>A0A1Q4HHG3</accession>
<dbReference type="Pfam" id="PF09084">
    <property type="entry name" value="NMT1"/>
    <property type="match status" value="1"/>
</dbReference>
<dbReference type="InterPro" id="IPR001638">
    <property type="entry name" value="Solute-binding_3/MltF_N"/>
</dbReference>
<sequence length="355" mass="37498">MPTPLSTLLRLAAVAVVATASLTACSSPESPASGTKLAADAALPVEVPAGTELVVADDANRLRTLFELSGEQDLLTADVTYANFSSGPLRLEAIRSGNAQLGRVGDVPPILAQYSDAGVPIVGVVQHDGAGMTLATAPGSGIESLADLAGKKIAINEGTAQQALVLRNLKAAGLTIEDVEPVNLGLAEFADGLRANQIDAAVLKQPDRFRYLTSTEGKGSKEIPNAPGTYPGLYYVYASNVALEDPAQAAAIREFVIRWYRAEQWLNENKDVWIQQYLIEDQNVSPEDAAVIAETDGFSRAPGFSDEVIGIQQETIDLLQSAGAFPGAPLTARDEFDFRFADLTSDTELPATAKQ</sequence>
<name>A0A1Q4HHG3_9MYCO</name>
<feature type="chain" id="PRO_5043148749" description="Solute-binding protein family 3/N-terminal domain-containing protein" evidence="2">
    <location>
        <begin position="27"/>
        <end position="355"/>
    </location>
</feature>
<dbReference type="PANTHER" id="PTHR30024">
    <property type="entry name" value="ALIPHATIC SULFONATES-BINDING PROTEIN-RELATED"/>
    <property type="match status" value="1"/>
</dbReference>
<dbReference type="PANTHER" id="PTHR30024:SF42">
    <property type="entry name" value="ALIPHATIC SULFONATES-BINDING PROTEIN-RELATED"/>
    <property type="match status" value="1"/>
</dbReference>
<evidence type="ECO:0000259" key="3">
    <source>
        <dbReference type="SMART" id="SM00062"/>
    </source>
</evidence>
<evidence type="ECO:0000313" key="4">
    <source>
        <dbReference type="EMBL" id="PEG52488.1"/>
    </source>
</evidence>
<keyword evidence="5" id="KW-1185">Reference proteome</keyword>
<organism evidence="4 5">
    <name type="scientific">Mycolicibacterium diernhoferi</name>
    <dbReference type="NCBI Taxonomy" id="1801"/>
    <lineage>
        <taxon>Bacteria</taxon>
        <taxon>Bacillati</taxon>
        <taxon>Actinomycetota</taxon>
        <taxon>Actinomycetes</taxon>
        <taxon>Mycobacteriales</taxon>
        <taxon>Mycobacteriaceae</taxon>
        <taxon>Mycolicibacterium</taxon>
    </lineage>
</organism>
<feature type="signal peptide" evidence="2">
    <location>
        <begin position="1"/>
        <end position="26"/>
    </location>
</feature>
<proteinExistence type="inferred from homology"/>
<comment type="caution">
    <text evidence="4">The sequence shown here is derived from an EMBL/GenBank/DDBJ whole genome shotgun (WGS) entry which is preliminary data.</text>
</comment>
<reference evidence="4 5" key="1">
    <citation type="submission" date="2017-10" db="EMBL/GenBank/DDBJ databases">
        <title>The new phylogeny of genus Mycobacterium.</title>
        <authorList>
            <person name="Tortoli E."/>
            <person name="Trovato A."/>
            <person name="Cirillo D.M."/>
        </authorList>
    </citation>
    <scope>NUCLEOTIDE SEQUENCE [LARGE SCALE GENOMIC DNA]</scope>
    <source>
        <strain evidence="4 5">IP141170001</strain>
    </source>
</reference>